<dbReference type="EMBL" id="VTUW01000001">
    <property type="protein sequence ID" value="KAA1195698.1"/>
    <property type="molecule type" value="Genomic_DNA"/>
</dbReference>
<comment type="caution">
    <text evidence="4">The sequence shown here is derived from an EMBL/GenBank/DDBJ whole genome shotgun (WGS) entry which is preliminary data.</text>
</comment>
<evidence type="ECO:0000259" key="3">
    <source>
        <dbReference type="Pfam" id="PF08541"/>
    </source>
</evidence>
<evidence type="ECO:0000256" key="1">
    <source>
        <dbReference type="ARBA" id="ARBA00022679"/>
    </source>
</evidence>
<evidence type="ECO:0000256" key="2">
    <source>
        <dbReference type="ARBA" id="ARBA00023315"/>
    </source>
</evidence>
<dbReference type="PANTHER" id="PTHR34069">
    <property type="entry name" value="3-OXOACYL-[ACYL-CARRIER-PROTEIN] SYNTHASE 3"/>
    <property type="match status" value="1"/>
</dbReference>
<dbReference type="Pfam" id="PF08541">
    <property type="entry name" value="ACP_syn_III_C"/>
    <property type="match status" value="1"/>
</dbReference>
<dbReference type="Proteomes" id="UP000322184">
    <property type="component" value="Unassembled WGS sequence"/>
</dbReference>
<name>A0A5B0XB59_9GAMM</name>
<dbReference type="GO" id="GO:0044550">
    <property type="term" value="P:secondary metabolite biosynthetic process"/>
    <property type="evidence" value="ECO:0007669"/>
    <property type="project" value="TreeGrafter"/>
</dbReference>
<organism evidence="4 5">
    <name type="scientific">Photorhabdus heterorhabditis</name>
    <dbReference type="NCBI Taxonomy" id="880156"/>
    <lineage>
        <taxon>Bacteria</taxon>
        <taxon>Pseudomonadati</taxon>
        <taxon>Pseudomonadota</taxon>
        <taxon>Gammaproteobacteria</taxon>
        <taxon>Enterobacterales</taxon>
        <taxon>Morganellaceae</taxon>
        <taxon>Photorhabdus</taxon>
    </lineage>
</organism>
<dbReference type="PANTHER" id="PTHR34069:SF3">
    <property type="entry name" value="ACYL-COA:ACYL-COA ALKYLTRANSFERASE"/>
    <property type="match status" value="1"/>
</dbReference>
<protein>
    <recommendedName>
        <fullName evidence="3">Beta-ketoacyl-[acyl-carrier-protein] synthase III C-terminal domain-containing protein</fullName>
    </recommendedName>
</protein>
<accession>A0A5B0XB59</accession>
<evidence type="ECO:0000313" key="4">
    <source>
        <dbReference type="EMBL" id="KAA1195698.1"/>
    </source>
</evidence>
<dbReference type="InterPro" id="IPR013747">
    <property type="entry name" value="ACP_syn_III_C"/>
</dbReference>
<dbReference type="Gene3D" id="3.40.47.10">
    <property type="match status" value="2"/>
</dbReference>
<reference evidence="4 5" key="1">
    <citation type="submission" date="2019-09" db="EMBL/GenBank/DDBJ databases">
        <title>Whole genome sequence of Photorhabdus heterorhabditis strain ETL (Enterobacteriales: Enterobacteriaceae) a bacterial symbiont of Heterorhabditis zealandica strain ETL (Rhabditida: Heterorhabditidae).</title>
        <authorList>
            <person name="Lulamba T.E."/>
            <person name="Serepa-Dlamini M.H."/>
        </authorList>
    </citation>
    <scope>NUCLEOTIDE SEQUENCE [LARGE SCALE GENOMIC DNA]</scope>
    <source>
        <strain evidence="4 5">ETL</strain>
    </source>
</reference>
<feature type="domain" description="Beta-ketoacyl-[acyl-carrier-protein] synthase III C-terminal" evidence="3">
    <location>
        <begin position="269"/>
        <end position="338"/>
    </location>
</feature>
<dbReference type="SUPFAM" id="SSF53901">
    <property type="entry name" value="Thiolase-like"/>
    <property type="match status" value="2"/>
</dbReference>
<dbReference type="GO" id="GO:0016746">
    <property type="term" value="F:acyltransferase activity"/>
    <property type="evidence" value="ECO:0007669"/>
    <property type="project" value="UniProtKB-KW"/>
</dbReference>
<keyword evidence="2" id="KW-0012">Acyltransferase</keyword>
<dbReference type="RefSeq" id="WP_149615890.1">
    <property type="nucleotide sequence ID" value="NZ_CAWPFF010000001.1"/>
</dbReference>
<sequence>MKILSMGYHLSQAACLKDVKHPNKMQIETIQYAGYNQFWVELNSVREMASTAAHKALFGTGIQTKDIGFIVAGQSGIPDYIGIDLACQVGAELQCSDIRTVNLVEGCGSAISVWFHAVSLASTLPPGKVGLVVVAQRVSEAHQDRFGLMNAVLSDGAAVAIVASDDWQTSSPTLRYLAGDDMSDCRYVDMMRVERGGGCQPVLPEGYDARHDKLGRERIMDIYQFTPDDLKVFLALRTDNIIKIIERVIAKVGRPLSSPFLLQTLEGTQSIKDLCRKMDIAPARSNLNLLPELGHVGCTDLLISLKMLVDRGDIQPGDDVIMSTISTGLKWGAAIFQYDSAQT</sequence>
<gene>
    <name evidence="4" type="ORF">F0L16_00810</name>
</gene>
<keyword evidence="1" id="KW-0808">Transferase</keyword>
<proteinExistence type="predicted"/>
<dbReference type="AlphaFoldDB" id="A0A5B0XB59"/>
<evidence type="ECO:0000313" key="5">
    <source>
        <dbReference type="Proteomes" id="UP000322184"/>
    </source>
</evidence>
<dbReference type="InterPro" id="IPR016039">
    <property type="entry name" value="Thiolase-like"/>
</dbReference>